<dbReference type="Pfam" id="PF03050">
    <property type="entry name" value="DDE_Tnp_IS66"/>
    <property type="match status" value="1"/>
</dbReference>
<name>A0A1G2I3Z2_9BACT</name>
<feature type="compositionally biased region" description="Basic residues" evidence="2">
    <location>
        <begin position="77"/>
        <end position="90"/>
    </location>
</feature>
<dbReference type="PANTHER" id="PTHR33678:SF2">
    <property type="match status" value="1"/>
</dbReference>
<sequence length="449" mass="52321">MPRGKLSNESRLQIRVTRLQNSVRILQEKVSNLQRQNKVKDRKIEILEALLVNKEAQRKELLSYLYKPGKKDGPVKPKGKKPGSPAHHRPIPKEEDVSERHEYRLNKCPMCTHPVGDAVDTVVKWEEDIDLKPRPIIKKHTITRHWCGHCETYVKAKNIPDTSRIGINVMGYILYARYRLRLPLNKIQESLRDLYNFKISENEIVQKLKETQTLFGKDYEAITILIQEATKVYADETGWKMEGKSWWLWVFVTNRGVQYVIEDTRGKGVVQKALGDKKDRVIISDGYAAYQNLPGDKQQCWVHLLRKAKLHSLMLYEDLVVLYKKLLLELEKPIPERQSEKLLQDFDLLLKKEYSDIEVHLVKQRMQKHRPFLFTCLKYEGVLPENNTAERAIRLQVVMRKIFGSSRSLAGVQAHQVNSSVVETLRRQNPDASFFDVVLPLLQKRRSGL</sequence>
<dbReference type="InterPro" id="IPR004291">
    <property type="entry name" value="Transposase_IS66_central"/>
</dbReference>
<feature type="domain" description="Transposase IS66 central" evidence="3">
    <location>
        <begin position="165"/>
        <end position="413"/>
    </location>
</feature>
<protein>
    <recommendedName>
        <fullName evidence="3">Transposase IS66 central domain-containing protein</fullName>
    </recommendedName>
</protein>
<organism evidence="4 5">
    <name type="scientific">Candidatus Staskawiczbacteria bacterium RIFCSPHIGHO2_02_FULL_42_22</name>
    <dbReference type="NCBI Taxonomy" id="1802207"/>
    <lineage>
        <taxon>Bacteria</taxon>
        <taxon>Candidatus Staskawicziibacteriota</taxon>
    </lineage>
</organism>
<accession>A0A1G2I3Z2</accession>
<gene>
    <name evidence="4" type="ORF">A3D44_03700</name>
</gene>
<evidence type="ECO:0000256" key="2">
    <source>
        <dbReference type="SAM" id="MobiDB-lite"/>
    </source>
</evidence>
<dbReference type="NCBIfam" id="NF033517">
    <property type="entry name" value="transpos_IS66"/>
    <property type="match status" value="1"/>
</dbReference>
<evidence type="ECO:0000313" key="5">
    <source>
        <dbReference type="Proteomes" id="UP000178820"/>
    </source>
</evidence>
<reference evidence="4 5" key="1">
    <citation type="journal article" date="2016" name="Nat. Commun.">
        <title>Thousands of microbial genomes shed light on interconnected biogeochemical processes in an aquifer system.</title>
        <authorList>
            <person name="Anantharaman K."/>
            <person name="Brown C.T."/>
            <person name="Hug L.A."/>
            <person name="Sharon I."/>
            <person name="Castelle C.J."/>
            <person name="Probst A.J."/>
            <person name="Thomas B.C."/>
            <person name="Singh A."/>
            <person name="Wilkins M.J."/>
            <person name="Karaoz U."/>
            <person name="Brodie E.L."/>
            <person name="Williams K.H."/>
            <person name="Hubbard S.S."/>
            <person name="Banfield J.F."/>
        </authorList>
    </citation>
    <scope>NUCLEOTIDE SEQUENCE [LARGE SCALE GENOMIC DNA]</scope>
</reference>
<comment type="caution">
    <text evidence="4">The sequence shown here is derived from an EMBL/GenBank/DDBJ whole genome shotgun (WGS) entry which is preliminary data.</text>
</comment>
<dbReference type="Proteomes" id="UP000178820">
    <property type="component" value="Unassembled WGS sequence"/>
</dbReference>
<evidence type="ECO:0000313" key="4">
    <source>
        <dbReference type="EMBL" id="OGZ69493.1"/>
    </source>
</evidence>
<feature type="coiled-coil region" evidence="1">
    <location>
        <begin position="16"/>
        <end position="50"/>
    </location>
</feature>
<feature type="region of interest" description="Disordered" evidence="2">
    <location>
        <begin position="67"/>
        <end position="99"/>
    </location>
</feature>
<dbReference type="EMBL" id="MHOT01000010">
    <property type="protein sequence ID" value="OGZ69493.1"/>
    <property type="molecule type" value="Genomic_DNA"/>
</dbReference>
<keyword evidence="1" id="KW-0175">Coiled coil</keyword>
<evidence type="ECO:0000259" key="3">
    <source>
        <dbReference type="Pfam" id="PF03050"/>
    </source>
</evidence>
<dbReference type="InterPro" id="IPR052344">
    <property type="entry name" value="Transposase-related"/>
</dbReference>
<evidence type="ECO:0000256" key="1">
    <source>
        <dbReference type="SAM" id="Coils"/>
    </source>
</evidence>
<dbReference type="AlphaFoldDB" id="A0A1G2I3Z2"/>
<dbReference type="PANTHER" id="PTHR33678">
    <property type="entry name" value="BLL1576 PROTEIN"/>
    <property type="match status" value="1"/>
</dbReference>
<proteinExistence type="predicted"/>